<evidence type="ECO:0000313" key="1">
    <source>
        <dbReference type="Proteomes" id="UP000887576"/>
    </source>
</evidence>
<sequence length="66" mass="7583">MFNDVKTYVPLTLPILELEYVVERIVEAVLINQADVYMPHFCYILIALAGLVPVDHFIGRTSKKFD</sequence>
<proteinExistence type="predicted"/>
<dbReference type="Proteomes" id="UP000887576">
    <property type="component" value="Unplaced"/>
</dbReference>
<accession>A0AC34Q8A0</accession>
<protein>
    <submittedName>
        <fullName evidence="2">Uncharacterized protein</fullName>
    </submittedName>
</protein>
<dbReference type="WBParaSite" id="JU765_v2.g13714.t1">
    <property type="protein sequence ID" value="JU765_v2.g13714.t1"/>
    <property type="gene ID" value="JU765_v2.g13714"/>
</dbReference>
<reference evidence="2" key="1">
    <citation type="submission" date="2022-11" db="UniProtKB">
        <authorList>
            <consortium name="WormBaseParasite"/>
        </authorList>
    </citation>
    <scope>IDENTIFICATION</scope>
</reference>
<name>A0AC34Q8A0_9BILA</name>
<evidence type="ECO:0000313" key="2">
    <source>
        <dbReference type="WBParaSite" id="JU765_v2.g13714.t1"/>
    </source>
</evidence>
<organism evidence="1 2">
    <name type="scientific">Panagrolaimus sp. JU765</name>
    <dbReference type="NCBI Taxonomy" id="591449"/>
    <lineage>
        <taxon>Eukaryota</taxon>
        <taxon>Metazoa</taxon>
        <taxon>Ecdysozoa</taxon>
        <taxon>Nematoda</taxon>
        <taxon>Chromadorea</taxon>
        <taxon>Rhabditida</taxon>
        <taxon>Tylenchina</taxon>
        <taxon>Panagrolaimomorpha</taxon>
        <taxon>Panagrolaimoidea</taxon>
        <taxon>Panagrolaimidae</taxon>
        <taxon>Panagrolaimus</taxon>
    </lineage>
</organism>